<evidence type="ECO:0000313" key="2">
    <source>
        <dbReference type="EMBL" id="KAF2680645.1"/>
    </source>
</evidence>
<feature type="compositionally biased region" description="Basic and acidic residues" evidence="1">
    <location>
        <begin position="218"/>
        <end position="227"/>
    </location>
</feature>
<protein>
    <submittedName>
        <fullName evidence="2">Uncharacterized protein</fullName>
    </submittedName>
</protein>
<organism evidence="2 3">
    <name type="scientific">Lentithecium fluviatile CBS 122367</name>
    <dbReference type="NCBI Taxonomy" id="1168545"/>
    <lineage>
        <taxon>Eukaryota</taxon>
        <taxon>Fungi</taxon>
        <taxon>Dikarya</taxon>
        <taxon>Ascomycota</taxon>
        <taxon>Pezizomycotina</taxon>
        <taxon>Dothideomycetes</taxon>
        <taxon>Pleosporomycetidae</taxon>
        <taxon>Pleosporales</taxon>
        <taxon>Massarineae</taxon>
        <taxon>Lentitheciaceae</taxon>
        <taxon>Lentithecium</taxon>
    </lineage>
</organism>
<evidence type="ECO:0000256" key="1">
    <source>
        <dbReference type="SAM" id="MobiDB-lite"/>
    </source>
</evidence>
<reference evidence="2" key="1">
    <citation type="journal article" date="2020" name="Stud. Mycol.">
        <title>101 Dothideomycetes genomes: a test case for predicting lifestyles and emergence of pathogens.</title>
        <authorList>
            <person name="Haridas S."/>
            <person name="Albert R."/>
            <person name="Binder M."/>
            <person name="Bloem J."/>
            <person name="Labutti K."/>
            <person name="Salamov A."/>
            <person name="Andreopoulos B."/>
            <person name="Baker S."/>
            <person name="Barry K."/>
            <person name="Bills G."/>
            <person name="Bluhm B."/>
            <person name="Cannon C."/>
            <person name="Castanera R."/>
            <person name="Culley D."/>
            <person name="Daum C."/>
            <person name="Ezra D."/>
            <person name="Gonzalez J."/>
            <person name="Henrissat B."/>
            <person name="Kuo A."/>
            <person name="Liang C."/>
            <person name="Lipzen A."/>
            <person name="Lutzoni F."/>
            <person name="Magnuson J."/>
            <person name="Mondo S."/>
            <person name="Nolan M."/>
            <person name="Ohm R."/>
            <person name="Pangilinan J."/>
            <person name="Park H.-J."/>
            <person name="Ramirez L."/>
            <person name="Alfaro M."/>
            <person name="Sun H."/>
            <person name="Tritt A."/>
            <person name="Yoshinaga Y."/>
            <person name="Zwiers L.-H."/>
            <person name="Turgeon B."/>
            <person name="Goodwin S."/>
            <person name="Spatafora J."/>
            <person name="Crous P."/>
            <person name="Grigoriev I."/>
        </authorList>
    </citation>
    <scope>NUCLEOTIDE SEQUENCE</scope>
    <source>
        <strain evidence="2">CBS 122367</strain>
    </source>
</reference>
<gene>
    <name evidence="2" type="ORF">K458DRAFT_311296</name>
</gene>
<feature type="compositionally biased region" description="Pro residues" evidence="1">
    <location>
        <begin position="58"/>
        <end position="67"/>
    </location>
</feature>
<sequence length="245" mass="27231">MSRRQVLVPLRPKRPAEDQIPEPLRTPGPPSCSLDERHSSQPASPQPTSAPMPAEEQPAPPVLPMPMPADSQPAANGLPAAAWPSQVSQSTNTMWLLPAYTDQSSAIAMLLRTEIQSHNITKEMLHATEQRRLEAVRRCERLEIDMRSWSTSYAHSSTALQKCAEEYSRVCADYSRASAEISALKDQGFNAQVLYKSQTDSLRRELSPRAGDAPSETIDPRDIEKTDAWASEDMEYSPCESLEEE</sequence>
<keyword evidence="3" id="KW-1185">Reference proteome</keyword>
<dbReference type="OrthoDB" id="3792715at2759"/>
<accession>A0A6G1IR64</accession>
<name>A0A6G1IR64_9PLEO</name>
<proteinExistence type="predicted"/>
<feature type="region of interest" description="Disordered" evidence="1">
    <location>
        <begin position="203"/>
        <end position="245"/>
    </location>
</feature>
<feature type="compositionally biased region" description="Acidic residues" evidence="1">
    <location>
        <begin position="230"/>
        <end position="245"/>
    </location>
</feature>
<evidence type="ECO:0000313" key="3">
    <source>
        <dbReference type="Proteomes" id="UP000799291"/>
    </source>
</evidence>
<feature type="region of interest" description="Disordered" evidence="1">
    <location>
        <begin position="1"/>
        <end position="83"/>
    </location>
</feature>
<dbReference type="EMBL" id="MU005595">
    <property type="protein sequence ID" value="KAF2680645.1"/>
    <property type="molecule type" value="Genomic_DNA"/>
</dbReference>
<dbReference type="AlphaFoldDB" id="A0A6G1IR64"/>
<dbReference type="Proteomes" id="UP000799291">
    <property type="component" value="Unassembled WGS sequence"/>
</dbReference>